<keyword evidence="1" id="KW-0472">Membrane</keyword>
<feature type="transmembrane region" description="Helical" evidence="1">
    <location>
        <begin position="26"/>
        <end position="44"/>
    </location>
</feature>
<gene>
    <name evidence="2" type="ORF">P0082_05970</name>
</gene>
<organism evidence="2 3">
    <name type="scientific">Candidatus Haliotispira prima</name>
    <dbReference type="NCBI Taxonomy" id="3034016"/>
    <lineage>
        <taxon>Bacteria</taxon>
        <taxon>Pseudomonadati</taxon>
        <taxon>Spirochaetota</taxon>
        <taxon>Spirochaetia</taxon>
        <taxon>Spirochaetales</taxon>
        <taxon>Spirochaetaceae</taxon>
        <taxon>Candidatus Haliotispira</taxon>
    </lineage>
</organism>
<dbReference type="Proteomes" id="UP001228690">
    <property type="component" value="Chromosome"/>
</dbReference>
<accession>A0ABY8MMI7</accession>
<keyword evidence="1" id="KW-1133">Transmembrane helix</keyword>
<dbReference type="RefSeq" id="WP_326928619.1">
    <property type="nucleotide sequence ID" value="NZ_CP123443.1"/>
</dbReference>
<dbReference type="EMBL" id="CP123443">
    <property type="protein sequence ID" value="WGK70408.1"/>
    <property type="molecule type" value="Genomic_DNA"/>
</dbReference>
<reference evidence="2 3" key="1">
    <citation type="submission" date="2023-04" db="EMBL/GenBank/DDBJ databases">
        <title>Spirochaete genome identified in red abalone sample constitutes a novel genus.</title>
        <authorList>
            <person name="Sharma S.P."/>
            <person name="Purcell C.M."/>
            <person name="Hyde J.R."/>
            <person name="Severin A.J."/>
        </authorList>
    </citation>
    <scope>NUCLEOTIDE SEQUENCE [LARGE SCALE GENOMIC DNA]</scope>
    <source>
        <strain evidence="2 3">SP-2023</strain>
    </source>
</reference>
<evidence type="ECO:0000313" key="3">
    <source>
        <dbReference type="Proteomes" id="UP001228690"/>
    </source>
</evidence>
<evidence type="ECO:0000256" key="1">
    <source>
        <dbReference type="SAM" id="Phobius"/>
    </source>
</evidence>
<keyword evidence="1" id="KW-0812">Transmembrane</keyword>
<evidence type="ECO:0000313" key="2">
    <source>
        <dbReference type="EMBL" id="WGK70408.1"/>
    </source>
</evidence>
<evidence type="ECO:0008006" key="4">
    <source>
        <dbReference type="Google" id="ProtNLM"/>
    </source>
</evidence>
<protein>
    <recommendedName>
        <fullName evidence="4">Lipoprotein</fullName>
    </recommendedName>
</protein>
<sequence>MKNRDNMLADIGRPKSVFLFANKRKLSSFFCFLSVLFIHLFLFACNDLSDNDNDGDSGRPHAGKYRWVGAVPSPSLTISDAIRNRTETNVTYITIDMTVGSDGFVTLVIGGYTKGVSQPTIGGEVLKTIKSDKVLPGDGDISGLFDSNASILPTAKGKFSDLSSFGFKIVHSNGTDDFTTESGASFASECVKL</sequence>
<proteinExistence type="predicted"/>
<keyword evidence="3" id="KW-1185">Reference proteome</keyword>
<name>A0ABY8MMI7_9SPIO</name>